<dbReference type="EMBL" id="JACJST010000001">
    <property type="protein sequence ID" value="MBD2566610.1"/>
    <property type="molecule type" value="Genomic_DNA"/>
</dbReference>
<comment type="caution">
    <text evidence="1">The sequence shown here is derived from an EMBL/GenBank/DDBJ whole genome shotgun (WGS) entry which is preliminary data.</text>
</comment>
<sequence length="136" mass="15584">MDCKTATLVYQTENHLEKIREIFPEAWQFLEAQAFAYVQGKAHDFDSAVKALVGKTNFKFRMVHRDDQDQLTKDLGELLGDITSRLLLEKHFSEVVGQRVFFSTICCSSHLTTDHELSLEEVLPLQRAAVKLQLTN</sequence>
<keyword evidence="2" id="KW-1185">Reference proteome</keyword>
<organism evidence="1 2">
    <name type="scientific">Anabaena lutea FACHB-196</name>
    <dbReference type="NCBI Taxonomy" id="2692881"/>
    <lineage>
        <taxon>Bacteria</taxon>
        <taxon>Bacillati</taxon>
        <taxon>Cyanobacteriota</taxon>
        <taxon>Cyanophyceae</taxon>
        <taxon>Nostocales</taxon>
        <taxon>Nostocaceae</taxon>
        <taxon>Anabaena</taxon>
    </lineage>
</organism>
<dbReference type="RefSeq" id="WP_190711426.1">
    <property type="nucleotide sequence ID" value="NZ_JACJST010000001.1"/>
</dbReference>
<reference evidence="1 2" key="1">
    <citation type="journal article" date="2020" name="ISME J.">
        <title>Comparative genomics reveals insights into cyanobacterial evolution and habitat adaptation.</title>
        <authorList>
            <person name="Chen M.Y."/>
            <person name="Teng W.K."/>
            <person name="Zhao L."/>
            <person name="Hu C.X."/>
            <person name="Zhou Y.K."/>
            <person name="Han B.P."/>
            <person name="Song L.R."/>
            <person name="Shu W.S."/>
        </authorList>
    </citation>
    <scope>NUCLEOTIDE SEQUENCE [LARGE SCALE GENOMIC DNA]</scope>
    <source>
        <strain evidence="1 2">FACHB-196</strain>
    </source>
</reference>
<name>A0ABR8F9Q3_9NOST</name>
<gene>
    <name evidence="1" type="ORF">H6G59_01610</name>
</gene>
<evidence type="ECO:0000313" key="2">
    <source>
        <dbReference type="Proteomes" id="UP000640531"/>
    </source>
</evidence>
<proteinExistence type="predicted"/>
<evidence type="ECO:0000313" key="1">
    <source>
        <dbReference type="EMBL" id="MBD2566610.1"/>
    </source>
</evidence>
<dbReference type="Proteomes" id="UP000640531">
    <property type="component" value="Unassembled WGS sequence"/>
</dbReference>
<accession>A0ABR8F9Q3</accession>
<protein>
    <submittedName>
        <fullName evidence="1">Uncharacterized protein</fullName>
    </submittedName>
</protein>